<dbReference type="GO" id="GO:0008108">
    <property type="term" value="F:UDP-glucose:hexose-1-phosphate uridylyltransferase activity"/>
    <property type="evidence" value="ECO:0007669"/>
    <property type="project" value="UniProtKB-EC"/>
</dbReference>
<evidence type="ECO:0000256" key="5">
    <source>
        <dbReference type="ARBA" id="ARBA00012384"/>
    </source>
</evidence>
<keyword evidence="8 14" id="KW-0548">Nucleotidyltransferase</keyword>
<dbReference type="PROSITE" id="PS00117">
    <property type="entry name" value="GAL_P_UDP_TRANSF_I"/>
    <property type="match status" value="1"/>
</dbReference>
<keyword evidence="9 14" id="KW-0479">Metal-binding</keyword>
<feature type="region of interest" description="Disordered" evidence="15">
    <location>
        <begin position="27"/>
        <end position="49"/>
    </location>
</feature>
<evidence type="ECO:0000256" key="7">
    <source>
        <dbReference type="ARBA" id="ARBA00022679"/>
    </source>
</evidence>
<gene>
    <name evidence="18" type="primary">galT</name>
    <name evidence="18" type="ORF">ACFQKB_17700</name>
</gene>
<dbReference type="InterPro" id="IPR005849">
    <property type="entry name" value="GalP_Utransf_N"/>
</dbReference>
<evidence type="ECO:0000256" key="8">
    <source>
        <dbReference type="ARBA" id="ARBA00022695"/>
    </source>
</evidence>
<evidence type="ECO:0000256" key="2">
    <source>
        <dbReference type="ARBA" id="ARBA00001947"/>
    </source>
</evidence>
<keyword evidence="7 14" id="KW-0808">Transferase</keyword>
<evidence type="ECO:0000256" key="6">
    <source>
        <dbReference type="ARBA" id="ARBA00016340"/>
    </source>
</evidence>
<keyword evidence="12 14" id="KW-0119">Carbohydrate metabolism</keyword>
<dbReference type="EC" id="2.7.7.12" evidence="5 13"/>
<comment type="catalytic activity">
    <reaction evidence="1 14">
        <text>alpha-D-galactose 1-phosphate + UDP-alpha-D-glucose = alpha-D-glucose 1-phosphate + UDP-alpha-D-galactose</text>
        <dbReference type="Rhea" id="RHEA:13989"/>
        <dbReference type="ChEBI" id="CHEBI:58336"/>
        <dbReference type="ChEBI" id="CHEBI:58601"/>
        <dbReference type="ChEBI" id="CHEBI:58885"/>
        <dbReference type="ChEBI" id="CHEBI:66914"/>
        <dbReference type="EC" id="2.7.7.12"/>
    </reaction>
</comment>
<dbReference type="NCBIfam" id="TIGR00209">
    <property type="entry name" value="galT_1"/>
    <property type="match status" value="1"/>
</dbReference>
<comment type="similarity">
    <text evidence="4 14">Belongs to the galactose-1-phosphate uridylyltransferase type 1 family.</text>
</comment>
<comment type="pathway">
    <text evidence="3 14">Carbohydrate metabolism; galactose metabolism.</text>
</comment>
<name>A0ABW2CIP2_9ACTN</name>
<feature type="domain" description="Galactose-1-phosphate uridyl transferase N-terminal" evidence="16">
    <location>
        <begin position="109"/>
        <end position="184"/>
    </location>
</feature>
<evidence type="ECO:0000256" key="15">
    <source>
        <dbReference type="SAM" id="MobiDB-lite"/>
    </source>
</evidence>
<dbReference type="Pfam" id="PF01087">
    <property type="entry name" value="GalP_UDP_transf"/>
    <property type="match status" value="1"/>
</dbReference>
<keyword evidence="19" id="KW-1185">Reference proteome</keyword>
<dbReference type="PANTHER" id="PTHR11943:SF1">
    <property type="entry name" value="GALACTOSE-1-PHOSPHATE URIDYLYLTRANSFERASE"/>
    <property type="match status" value="1"/>
</dbReference>
<keyword evidence="10" id="KW-0862">Zinc</keyword>
<dbReference type="Proteomes" id="UP001596380">
    <property type="component" value="Unassembled WGS sequence"/>
</dbReference>
<evidence type="ECO:0000256" key="10">
    <source>
        <dbReference type="ARBA" id="ARBA00022833"/>
    </source>
</evidence>
<evidence type="ECO:0000256" key="14">
    <source>
        <dbReference type="RuleBase" id="RU000506"/>
    </source>
</evidence>
<dbReference type="RefSeq" id="WP_160826904.1">
    <property type="nucleotide sequence ID" value="NZ_JBHSXE010000001.1"/>
</dbReference>
<dbReference type="EMBL" id="JBHSXS010000009">
    <property type="protein sequence ID" value="MFC6881597.1"/>
    <property type="molecule type" value="Genomic_DNA"/>
</dbReference>
<dbReference type="InterPro" id="IPR019779">
    <property type="entry name" value="GalP_UDPtransf1_His-AS"/>
</dbReference>
<comment type="cofactor">
    <cofactor evidence="2">
        <name>Zn(2+)</name>
        <dbReference type="ChEBI" id="CHEBI:29105"/>
    </cofactor>
</comment>
<evidence type="ECO:0000259" key="16">
    <source>
        <dbReference type="Pfam" id="PF01087"/>
    </source>
</evidence>
<evidence type="ECO:0000256" key="1">
    <source>
        <dbReference type="ARBA" id="ARBA00001107"/>
    </source>
</evidence>
<accession>A0ABW2CIP2</accession>
<evidence type="ECO:0000259" key="17">
    <source>
        <dbReference type="Pfam" id="PF02744"/>
    </source>
</evidence>
<evidence type="ECO:0000313" key="19">
    <source>
        <dbReference type="Proteomes" id="UP001596380"/>
    </source>
</evidence>
<dbReference type="InterPro" id="IPR001937">
    <property type="entry name" value="GalP_UDPtransf1"/>
</dbReference>
<dbReference type="SUPFAM" id="SSF54197">
    <property type="entry name" value="HIT-like"/>
    <property type="match status" value="2"/>
</dbReference>
<dbReference type="Gene3D" id="3.30.428.10">
    <property type="entry name" value="HIT-like"/>
    <property type="match status" value="2"/>
</dbReference>
<feature type="domain" description="Galactose-1-phosphate uridyl transferase C-terminal" evidence="17">
    <location>
        <begin position="206"/>
        <end position="294"/>
    </location>
</feature>
<evidence type="ECO:0000256" key="11">
    <source>
        <dbReference type="ARBA" id="ARBA00023144"/>
    </source>
</evidence>
<proteinExistence type="inferred from homology"/>
<dbReference type="PIRSF" id="PIRSF000808">
    <property type="entry name" value="GalT"/>
    <property type="match status" value="1"/>
</dbReference>
<evidence type="ECO:0000256" key="9">
    <source>
        <dbReference type="ARBA" id="ARBA00022723"/>
    </source>
</evidence>
<evidence type="ECO:0000313" key="18">
    <source>
        <dbReference type="EMBL" id="MFC6881597.1"/>
    </source>
</evidence>
<dbReference type="Pfam" id="PF02744">
    <property type="entry name" value="GalP_UDP_tr_C"/>
    <property type="match status" value="1"/>
</dbReference>
<dbReference type="InterPro" id="IPR036265">
    <property type="entry name" value="HIT-like_sf"/>
</dbReference>
<comment type="caution">
    <text evidence="18">The sequence shown here is derived from an EMBL/GenBank/DDBJ whole genome shotgun (WGS) entry which is preliminary data.</text>
</comment>
<protein>
    <recommendedName>
        <fullName evidence="6 13">Galactose-1-phosphate uridylyltransferase</fullName>
        <ecNumber evidence="5 13">2.7.7.12</ecNumber>
    </recommendedName>
</protein>
<keyword evidence="11 14" id="KW-0299">Galactose metabolism</keyword>
<sequence length="335" mass="36707">MTTASSAAARTAVHLADGRELLYFDDVPGLDRGAPDPRPLPPHRPRPELRRDEVFDEWIAVAAHRQTRTFLPAEGACPLCPGGPGSEIPAPDYHVAIFENRFPSLGGPAGGRCEVVCFTDDHDASFAGLADDRLATVARAFTDRTRELGRLPGVEEVFVFENRGVEIGATLTHPHGQIYAFPYVTPKARQVLAHEECALCADVAREASGERVVAADEHFVAYVPYAARWPYQVRIVPRRHVPDLPALGEELAVELMGLYAETLRRFDGLFPGTVPYLACWHQAPTGARDRAHLWVEIFTPRRTADKLKYLASVESGAGAFITDVAPEDAAARLRA</sequence>
<evidence type="ECO:0000256" key="4">
    <source>
        <dbReference type="ARBA" id="ARBA00010951"/>
    </source>
</evidence>
<dbReference type="InterPro" id="IPR005850">
    <property type="entry name" value="GalP_Utransf_C"/>
</dbReference>
<organism evidence="18 19">
    <name type="scientific">Actinomadura yumaensis</name>
    <dbReference type="NCBI Taxonomy" id="111807"/>
    <lineage>
        <taxon>Bacteria</taxon>
        <taxon>Bacillati</taxon>
        <taxon>Actinomycetota</taxon>
        <taxon>Actinomycetes</taxon>
        <taxon>Streptosporangiales</taxon>
        <taxon>Thermomonosporaceae</taxon>
        <taxon>Actinomadura</taxon>
    </lineage>
</organism>
<evidence type="ECO:0000256" key="12">
    <source>
        <dbReference type="ARBA" id="ARBA00023277"/>
    </source>
</evidence>
<evidence type="ECO:0000256" key="13">
    <source>
        <dbReference type="NCBIfam" id="TIGR00209"/>
    </source>
</evidence>
<evidence type="ECO:0000256" key="3">
    <source>
        <dbReference type="ARBA" id="ARBA00004947"/>
    </source>
</evidence>
<dbReference type="PANTHER" id="PTHR11943">
    <property type="entry name" value="GALACTOSE-1-PHOSPHATE URIDYLYLTRANSFERASE"/>
    <property type="match status" value="1"/>
</dbReference>
<reference evidence="19" key="1">
    <citation type="journal article" date="2019" name="Int. J. Syst. Evol. Microbiol.">
        <title>The Global Catalogue of Microorganisms (GCM) 10K type strain sequencing project: providing services to taxonomists for standard genome sequencing and annotation.</title>
        <authorList>
            <consortium name="The Broad Institute Genomics Platform"/>
            <consortium name="The Broad Institute Genome Sequencing Center for Infectious Disease"/>
            <person name="Wu L."/>
            <person name="Ma J."/>
        </authorList>
    </citation>
    <scope>NUCLEOTIDE SEQUENCE [LARGE SCALE GENOMIC DNA]</scope>
    <source>
        <strain evidence="19">JCM 3369</strain>
    </source>
</reference>